<dbReference type="Gene3D" id="3.60.21.10">
    <property type="match status" value="1"/>
</dbReference>
<evidence type="ECO:0000256" key="1">
    <source>
        <dbReference type="SAM" id="Phobius"/>
    </source>
</evidence>
<organism evidence="3">
    <name type="scientific">Tetraselmis chuii</name>
    <dbReference type="NCBI Taxonomy" id="63592"/>
    <lineage>
        <taxon>Eukaryota</taxon>
        <taxon>Viridiplantae</taxon>
        <taxon>Chlorophyta</taxon>
        <taxon>core chlorophytes</taxon>
        <taxon>Chlorodendrophyceae</taxon>
        <taxon>Chlorodendrales</taxon>
        <taxon>Chlorodendraceae</taxon>
        <taxon>Tetraselmis</taxon>
    </lineage>
</organism>
<feature type="transmembrane region" description="Helical" evidence="1">
    <location>
        <begin position="408"/>
        <end position="426"/>
    </location>
</feature>
<keyword evidence="1" id="KW-0812">Transmembrane</keyword>
<sequence length="439" mass="47752">MMADRRPSTASHKHLVTIIWHADVITRIGSNLLPVFCGLLLLLAVQGNAAPHPILDAASHLDRDRGLLRFDSGGSFKILQLTDLHFGESASKDRRSVQVMEAVLQAEANCSLVLLSGDMVSGNLWERLGRPKHFYQRRWEQLVAPLKRAGVPYAVVLGNHDGEADLSRRQVVELVHHEGGSLSLTRMGPHSDSSAGNYWLDVMSSSGDGRVALRVWMLDSRRIECNGHPGWGCVAPEIIAWVAEKGADLPRAPSIAVVHIPPAQFMYGWSFGGGGVGLKREPVNCPAVETGLHAALRAAGVQLVLSGHDHNNNFVTTYDGITYAYGQKTGYGSYGPLPGLLRGGRLLLFQEGEKGTVDVSGAESWLRLEDGTLVVQESSRRSMRTFQMICDGGYTGGALALLARAKKVSILVVLIAVVCVLCFIVMRRKQQKADTRRAL</sequence>
<dbReference type="CDD" id="cd07383">
    <property type="entry name" value="MPP_Dcr2"/>
    <property type="match status" value="1"/>
</dbReference>
<dbReference type="InterPro" id="IPR004843">
    <property type="entry name" value="Calcineurin-like_PHP"/>
</dbReference>
<evidence type="ECO:0000259" key="2">
    <source>
        <dbReference type="Pfam" id="PF00149"/>
    </source>
</evidence>
<feature type="domain" description="Calcineurin-like phosphoesterase" evidence="2">
    <location>
        <begin position="76"/>
        <end position="311"/>
    </location>
</feature>
<reference evidence="3" key="1">
    <citation type="submission" date="2021-01" db="EMBL/GenBank/DDBJ databases">
        <authorList>
            <person name="Corre E."/>
            <person name="Pelletier E."/>
            <person name="Niang G."/>
            <person name="Scheremetjew M."/>
            <person name="Finn R."/>
            <person name="Kale V."/>
            <person name="Holt S."/>
            <person name="Cochrane G."/>
            <person name="Meng A."/>
            <person name="Brown T."/>
            <person name="Cohen L."/>
        </authorList>
    </citation>
    <scope>NUCLEOTIDE SEQUENCE</scope>
    <source>
        <strain evidence="3">PLY429</strain>
    </source>
</reference>
<dbReference type="GO" id="GO:0016788">
    <property type="term" value="F:hydrolase activity, acting on ester bonds"/>
    <property type="evidence" value="ECO:0007669"/>
    <property type="project" value="TreeGrafter"/>
</dbReference>
<dbReference type="PANTHER" id="PTHR32440:SF3">
    <property type="entry name" value="CALCINEURIN-LIKE PHOSPHOESTERASE DOMAIN-CONTAINING PROTEIN"/>
    <property type="match status" value="1"/>
</dbReference>
<name>A0A7S1SNL2_9CHLO</name>
<dbReference type="EMBL" id="HBGG01012901">
    <property type="protein sequence ID" value="CAD9204362.1"/>
    <property type="molecule type" value="Transcribed_RNA"/>
</dbReference>
<dbReference type="Pfam" id="PF00149">
    <property type="entry name" value="Metallophos"/>
    <property type="match status" value="1"/>
</dbReference>
<dbReference type="AlphaFoldDB" id="A0A7S1SNL2"/>
<dbReference type="SUPFAM" id="SSF56300">
    <property type="entry name" value="Metallo-dependent phosphatases"/>
    <property type="match status" value="1"/>
</dbReference>
<proteinExistence type="predicted"/>
<gene>
    <name evidence="3" type="ORF">TCHU04912_LOCUS6597</name>
</gene>
<accession>A0A7S1SNL2</accession>
<dbReference type="GO" id="GO:0005737">
    <property type="term" value="C:cytoplasm"/>
    <property type="evidence" value="ECO:0007669"/>
    <property type="project" value="TreeGrafter"/>
</dbReference>
<dbReference type="InterPro" id="IPR029052">
    <property type="entry name" value="Metallo-depent_PP-like"/>
</dbReference>
<keyword evidence="1" id="KW-1133">Transmembrane helix</keyword>
<evidence type="ECO:0000313" key="3">
    <source>
        <dbReference type="EMBL" id="CAD9204362.1"/>
    </source>
</evidence>
<keyword evidence="1" id="KW-0472">Membrane</keyword>
<protein>
    <recommendedName>
        <fullName evidence="2">Calcineurin-like phosphoesterase domain-containing protein</fullName>
    </recommendedName>
</protein>
<dbReference type="PANTHER" id="PTHR32440">
    <property type="entry name" value="PHOSPHATASE DCR2-RELATED-RELATED"/>
    <property type="match status" value="1"/>
</dbReference>